<proteinExistence type="inferred from homology"/>
<dbReference type="EMBL" id="CAJOBO010015743">
    <property type="protein sequence ID" value="CAF4622569.1"/>
    <property type="molecule type" value="Genomic_DNA"/>
</dbReference>
<keyword evidence="7" id="KW-0539">Nucleus</keyword>
<dbReference type="GO" id="GO:0005524">
    <property type="term" value="F:ATP binding"/>
    <property type="evidence" value="ECO:0007669"/>
    <property type="project" value="UniProtKB-KW"/>
</dbReference>
<dbReference type="AlphaFoldDB" id="A0A821DJ17"/>
<comment type="similarity">
    <text evidence="2">Belongs to the SNF2/RAD54 helicase family.</text>
</comment>
<keyword evidence="5" id="KW-0067">ATP-binding</keyword>
<comment type="subcellular location">
    <subcellularLocation>
        <location evidence="1">Nucleus</location>
    </subcellularLocation>
</comment>
<evidence type="ECO:0000313" key="9">
    <source>
        <dbReference type="Proteomes" id="UP000663851"/>
    </source>
</evidence>
<comment type="caution">
    <text evidence="8">The sequence shown here is derived from an EMBL/GenBank/DDBJ whole genome shotgun (WGS) entry which is preliminary data.</text>
</comment>
<evidence type="ECO:0000256" key="5">
    <source>
        <dbReference type="ARBA" id="ARBA00022840"/>
    </source>
</evidence>
<dbReference type="GO" id="GO:0003677">
    <property type="term" value="F:DNA binding"/>
    <property type="evidence" value="ECO:0007669"/>
    <property type="project" value="UniProtKB-KW"/>
</dbReference>
<keyword evidence="4" id="KW-0378">Hydrolase</keyword>
<accession>A0A821DJ17</accession>
<dbReference type="PANTHER" id="PTHR45797">
    <property type="entry name" value="RAD54-LIKE"/>
    <property type="match status" value="1"/>
</dbReference>
<evidence type="ECO:0000256" key="1">
    <source>
        <dbReference type="ARBA" id="ARBA00004123"/>
    </source>
</evidence>
<evidence type="ECO:0000313" key="8">
    <source>
        <dbReference type="EMBL" id="CAF4622569.1"/>
    </source>
</evidence>
<dbReference type="GO" id="GO:0005634">
    <property type="term" value="C:nucleus"/>
    <property type="evidence" value="ECO:0007669"/>
    <property type="project" value="UniProtKB-SubCell"/>
</dbReference>
<evidence type="ECO:0000256" key="2">
    <source>
        <dbReference type="ARBA" id="ARBA00007025"/>
    </source>
</evidence>
<dbReference type="InterPro" id="IPR044574">
    <property type="entry name" value="ARIP4-like"/>
</dbReference>
<dbReference type="GO" id="GO:0016887">
    <property type="term" value="F:ATP hydrolysis activity"/>
    <property type="evidence" value="ECO:0007669"/>
    <property type="project" value="InterPro"/>
</dbReference>
<evidence type="ECO:0000256" key="7">
    <source>
        <dbReference type="ARBA" id="ARBA00023242"/>
    </source>
</evidence>
<keyword evidence="6" id="KW-0238">DNA-binding</keyword>
<name>A0A821DJ17_9BILA</name>
<organism evidence="8 9">
    <name type="scientific">Rotaria socialis</name>
    <dbReference type="NCBI Taxonomy" id="392032"/>
    <lineage>
        <taxon>Eukaryota</taxon>
        <taxon>Metazoa</taxon>
        <taxon>Spiralia</taxon>
        <taxon>Gnathifera</taxon>
        <taxon>Rotifera</taxon>
        <taxon>Eurotatoria</taxon>
        <taxon>Bdelloidea</taxon>
        <taxon>Philodinida</taxon>
        <taxon>Philodinidae</taxon>
        <taxon>Rotaria</taxon>
    </lineage>
</organism>
<protein>
    <submittedName>
        <fullName evidence="8">Uncharacterized protein</fullName>
    </submittedName>
</protein>
<evidence type="ECO:0000256" key="3">
    <source>
        <dbReference type="ARBA" id="ARBA00022741"/>
    </source>
</evidence>
<dbReference type="GO" id="GO:0004386">
    <property type="term" value="F:helicase activity"/>
    <property type="evidence" value="ECO:0007669"/>
    <property type="project" value="UniProtKB-KW"/>
</dbReference>
<gene>
    <name evidence="8" type="ORF">HFQ381_LOCUS34417</name>
</gene>
<dbReference type="PANTHER" id="PTHR45797:SF1">
    <property type="entry name" value="HELICASE ARIP4"/>
    <property type="match status" value="1"/>
</dbReference>
<reference evidence="8" key="1">
    <citation type="submission" date="2021-02" db="EMBL/GenBank/DDBJ databases">
        <authorList>
            <person name="Nowell W R."/>
        </authorList>
    </citation>
    <scope>NUCLEOTIDE SEQUENCE</scope>
</reference>
<keyword evidence="4" id="KW-0347">Helicase</keyword>
<dbReference type="Proteomes" id="UP000663851">
    <property type="component" value="Unassembled WGS sequence"/>
</dbReference>
<evidence type="ECO:0000256" key="6">
    <source>
        <dbReference type="ARBA" id="ARBA00023125"/>
    </source>
</evidence>
<keyword evidence="3" id="KW-0547">Nucleotide-binding</keyword>
<evidence type="ECO:0000256" key="4">
    <source>
        <dbReference type="ARBA" id="ARBA00022806"/>
    </source>
</evidence>
<feature type="non-terminal residue" evidence="8">
    <location>
        <position position="1"/>
    </location>
</feature>
<sequence length="82" mass="9341">DIEPSINHYQLTTVERNLRIEHLISWYKSGGVLIMGYEMYRRLAEGIGIKDKKLKIAAYNCLVDPGPDIVGNVNIIVLTIFH</sequence>